<evidence type="ECO:0000256" key="9">
    <source>
        <dbReference type="ARBA" id="ARBA00023170"/>
    </source>
</evidence>
<keyword evidence="4 11" id="KW-0863">Zinc-finger</keyword>
<dbReference type="Gene3D" id="1.10.565.10">
    <property type="entry name" value="Retinoid X Receptor"/>
    <property type="match status" value="1"/>
</dbReference>
<feature type="domain" description="NR LBD" evidence="14">
    <location>
        <begin position="502"/>
        <end position="727"/>
    </location>
</feature>
<dbReference type="SUPFAM" id="SSF57716">
    <property type="entry name" value="Glucocorticoid receptor-like (DNA-binding domain)"/>
    <property type="match status" value="1"/>
</dbReference>
<evidence type="ECO:0000256" key="2">
    <source>
        <dbReference type="ARBA" id="ARBA00008092"/>
    </source>
</evidence>
<comment type="similarity">
    <text evidence="2">Belongs to the nuclear hormone receptor family. NR1 subfamily.</text>
</comment>
<keyword evidence="6 11" id="KW-0805">Transcription regulation</keyword>
<dbReference type="InterPro" id="IPR000536">
    <property type="entry name" value="Nucl_hrmn_rcpt_lig-bd"/>
</dbReference>
<evidence type="ECO:0000256" key="8">
    <source>
        <dbReference type="ARBA" id="ARBA00023163"/>
    </source>
</evidence>
<dbReference type="SUPFAM" id="SSF48508">
    <property type="entry name" value="Nuclear receptor ligand-binding domain"/>
    <property type="match status" value="1"/>
</dbReference>
<keyword evidence="7 11" id="KW-0238">DNA-binding</keyword>
<evidence type="ECO:0000259" key="14">
    <source>
        <dbReference type="PROSITE" id="PS51843"/>
    </source>
</evidence>
<accession>R7UYH2</accession>
<dbReference type="InterPro" id="IPR013088">
    <property type="entry name" value="Znf_NHR/GATA"/>
</dbReference>
<dbReference type="PROSITE" id="PS00031">
    <property type="entry name" value="NUCLEAR_REC_DBD_1"/>
    <property type="match status" value="1"/>
</dbReference>
<dbReference type="PROSITE" id="PS51843">
    <property type="entry name" value="NR_LBD"/>
    <property type="match status" value="1"/>
</dbReference>
<evidence type="ECO:0000256" key="7">
    <source>
        <dbReference type="ARBA" id="ARBA00023125"/>
    </source>
</evidence>
<reference evidence="16" key="3">
    <citation type="submission" date="2015-06" db="UniProtKB">
        <authorList>
            <consortium name="EnsemblMetazoa"/>
        </authorList>
    </citation>
    <scope>IDENTIFICATION</scope>
</reference>
<dbReference type="GO" id="GO:0004879">
    <property type="term" value="F:nuclear receptor activity"/>
    <property type="evidence" value="ECO:0007669"/>
    <property type="project" value="InterPro"/>
</dbReference>
<protein>
    <submittedName>
        <fullName evidence="15 16">Uncharacterized protein</fullName>
    </submittedName>
</protein>
<sequence length="728" mass="80109">MKKTHLVEFVLFGDASQHPLPGNDPRLSASSSVHHEVHPLTPDAVSWESHLQSVLLRRRGSCSPPDRPPLYSPPRRQPGAAPLPVAPPHGCHHCNCPCPPSSPASSPVNHHHHRHMLTNVNAMTSKSKGPSCKVCGDEASGFHYGVDSCEGCKGFFRRCITQGMNHRCSNDEKCEITPFSRNSCQYCRLKKCFSVGMSREASRLGRRPKRLKEAQESAAVAAAASSRSHHAANIAPYPSLTPQQLSRLSMAELQRLLQTINGGKKAPGLNLPNNIFKLEPGSCSSASSLPGVEGPITNNGSPDSESGYSSHGSGDTPSGSKSHSPITSQVPHVANGNGLMPPLPPPHNMVVPKIEPGLGEDSQDMRSMDINLLIQDNGDSIFNDPASFAHASELDFSQLTIKKEPLDELAARLDISVTMRTLIGEAMQPASGERRELISQVVDTILEAHLNTCKYTSEKVAAGILRHHRIQAKLAECGIDMSKMMSSGMDMTKMMTGEMDMDKMMQMSKMMNSQKDSAAENMDAKKAPDSEHMWGQFVQNMVPVITRVVKFCKRLPGFTELCQGDQIKLIKQGSFEVVLARYTALFEEDGMFIPSMEMKIPRAMVRLMPMGDFFEQQFIFARTFNQFKLTDKEIGLLTAVMIMNPDRHGLTNRRAVSKLAGLFIQCLYDSIVQHRPEGGGDVLFIQAMATLPEIQHINEAHSKQINNMKMSSSLEFPKLHDEIYDGQV</sequence>
<dbReference type="Pfam" id="PF00105">
    <property type="entry name" value="zf-C4"/>
    <property type="match status" value="1"/>
</dbReference>
<gene>
    <name evidence="15" type="ORF">CAPTEDRAFT_227484</name>
</gene>
<proteinExistence type="inferred from homology"/>
<feature type="compositionally biased region" description="Pro residues" evidence="12">
    <location>
        <begin position="65"/>
        <end position="76"/>
    </location>
</feature>
<reference evidence="17" key="1">
    <citation type="submission" date="2012-12" db="EMBL/GenBank/DDBJ databases">
        <authorList>
            <person name="Hellsten U."/>
            <person name="Grimwood J."/>
            <person name="Chapman J.A."/>
            <person name="Shapiro H."/>
            <person name="Aerts A."/>
            <person name="Otillar R.P."/>
            <person name="Terry A.Y."/>
            <person name="Boore J.L."/>
            <person name="Simakov O."/>
            <person name="Marletaz F."/>
            <person name="Cho S.-J."/>
            <person name="Edsinger-Gonzales E."/>
            <person name="Havlak P."/>
            <person name="Kuo D.-H."/>
            <person name="Larsson T."/>
            <person name="Lv J."/>
            <person name="Arendt D."/>
            <person name="Savage R."/>
            <person name="Osoegawa K."/>
            <person name="de Jong P."/>
            <person name="Lindberg D.R."/>
            <person name="Seaver E.C."/>
            <person name="Weisblat D.A."/>
            <person name="Putnam N.H."/>
            <person name="Grigoriev I.V."/>
            <person name="Rokhsar D.S."/>
        </authorList>
    </citation>
    <scope>NUCLEOTIDE SEQUENCE</scope>
    <source>
        <strain evidence="17">I ESC-2004</strain>
    </source>
</reference>
<dbReference type="GO" id="GO:0005634">
    <property type="term" value="C:nucleus"/>
    <property type="evidence" value="ECO:0007669"/>
    <property type="project" value="UniProtKB-SubCell"/>
</dbReference>
<keyword evidence="3 11" id="KW-0479">Metal-binding</keyword>
<dbReference type="EMBL" id="AMQN01005701">
    <property type="status" value="NOT_ANNOTATED_CDS"/>
    <property type="molecule type" value="Genomic_DNA"/>
</dbReference>
<dbReference type="Proteomes" id="UP000014760">
    <property type="component" value="Unassembled WGS sequence"/>
</dbReference>
<evidence type="ECO:0000256" key="12">
    <source>
        <dbReference type="SAM" id="MobiDB-lite"/>
    </source>
</evidence>
<evidence type="ECO:0000313" key="17">
    <source>
        <dbReference type="Proteomes" id="UP000014760"/>
    </source>
</evidence>
<dbReference type="OrthoDB" id="5771769at2759"/>
<dbReference type="Pfam" id="PF00104">
    <property type="entry name" value="Hormone_recep"/>
    <property type="match status" value="1"/>
</dbReference>
<dbReference type="InterPro" id="IPR035500">
    <property type="entry name" value="NHR-like_dom_sf"/>
</dbReference>
<keyword evidence="10 11" id="KW-0539">Nucleus</keyword>
<evidence type="ECO:0000313" key="16">
    <source>
        <dbReference type="EnsemblMetazoa" id="CapteP227484"/>
    </source>
</evidence>
<dbReference type="SMART" id="SM00430">
    <property type="entry name" value="HOLI"/>
    <property type="match status" value="1"/>
</dbReference>
<dbReference type="InterPro" id="IPR001723">
    <property type="entry name" value="Nuclear_hrmn_rcpt"/>
</dbReference>
<keyword evidence="9 11" id="KW-0675">Receptor</keyword>
<dbReference type="Gene3D" id="3.30.50.10">
    <property type="entry name" value="Erythroid Transcription Factor GATA-1, subunit A"/>
    <property type="match status" value="1"/>
</dbReference>
<evidence type="ECO:0000313" key="15">
    <source>
        <dbReference type="EMBL" id="ELU11613.1"/>
    </source>
</evidence>
<dbReference type="InterPro" id="IPR001628">
    <property type="entry name" value="Znf_hrmn_rcpt"/>
</dbReference>
<comment type="subcellular location">
    <subcellularLocation>
        <location evidence="1 11">Nucleus</location>
    </subcellularLocation>
</comment>
<dbReference type="PROSITE" id="PS51030">
    <property type="entry name" value="NUCLEAR_REC_DBD_2"/>
    <property type="match status" value="1"/>
</dbReference>
<dbReference type="CDD" id="cd06916">
    <property type="entry name" value="NR_DBD_like"/>
    <property type="match status" value="1"/>
</dbReference>
<feature type="compositionally biased region" description="Polar residues" evidence="12">
    <location>
        <begin position="296"/>
        <end position="330"/>
    </location>
</feature>
<evidence type="ECO:0000256" key="3">
    <source>
        <dbReference type="ARBA" id="ARBA00022723"/>
    </source>
</evidence>
<feature type="region of interest" description="Disordered" evidence="12">
    <location>
        <begin position="15"/>
        <end position="35"/>
    </location>
</feature>
<feature type="region of interest" description="Disordered" evidence="12">
    <location>
        <begin position="284"/>
        <end position="350"/>
    </location>
</feature>
<dbReference type="GO" id="GO:0008270">
    <property type="term" value="F:zinc ion binding"/>
    <property type="evidence" value="ECO:0007669"/>
    <property type="project" value="UniProtKB-KW"/>
</dbReference>
<dbReference type="PRINTS" id="PR00546">
    <property type="entry name" value="THYROIDHORMR"/>
</dbReference>
<dbReference type="PRINTS" id="PR00398">
    <property type="entry name" value="STRDHORMONER"/>
</dbReference>
<keyword evidence="8 11" id="KW-0804">Transcription</keyword>
<feature type="region of interest" description="Disordered" evidence="12">
    <location>
        <begin position="58"/>
        <end position="83"/>
    </location>
</feature>
<dbReference type="STRING" id="283909.R7UYH2"/>
<dbReference type="OMA" id="MASHNTH"/>
<dbReference type="AlphaFoldDB" id="R7UYH2"/>
<dbReference type="FunFam" id="3.30.50.10:FF:000030">
    <property type="entry name" value="Nuclear Hormone Receptor family"/>
    <property type="match status" value="1"/>
</dbReference>
<evidence type="ECO:0000259" key="13">
    <source>
        <dbReference type="PROSITE" id="PS51030"/>
    </source>
</evidence>
<dbReference type="SMART" id="SM00399">
    <property type="entry name" value="ZnF_C4"/>
    <property type="match status" value="1"/>
</dbReference>
<dbReference type="EnsemblMetazoa" id="CapteT227484">
    <property type="protein sequence ID" value="CapteP227484"/>
    <property type="gene ID" value="CapteG227484"/>
</dbReference>
<name>R7UYH2_CAPTE</name>
<keyword evidence="5 11" id="KW-0862">Zinc</keyword>
<dbReference type="HOGENOM" id="CLU_396509_0_0_1"/>
<dbReference type="PANTHER" id="PTHR45805">
    <property type="entry name" value="NUCLEAR HORMONE RECEPTOR HR3-RELATED"/>
    <property type="match status" value="1"/>
</dbReference>
<evidence type="ECO:0000256" key="6">
    <source>
        <dbReference type="ARBA" id="ARBA00023015"/>
    </source>
</evidence>
<dbReference type="EMBL" id="KB296584">
    <property type="protein sequence ID" value="ELU11613.1"/>
    <property type="molecule type" value="Genomic_DNA"/>
</dbReference>
<evidence type="ECO:0000256" key="4">
    <source>
        <dbReference type="ARBA" id="ARBA00022771"/>
    </source>
</evidence>
<evidence type="ECO:0000256" key="11">
    <source>
        <dbReference type="RuleBase" id="RU004334"/>
    </source>
</evidence>
<feature type="domain" description="Nuclear receptor" evidence="13">
    <location>
        <begin position="129"/>
        <end position="204"/>
    </location>
</feature>
<evidence type="ECO:0000256" key="5">
    <source>
        <dbReference type="ARBA" id="ARBA00022833"/>
    </source>
</evidence>
<dbReference type="PRINTS" id="PR00047">
    <property type="entry name" value="STROIDFINGER"/>
</dbReference>
<organism evidence="15">
    <name type="scientific">Capitella teleta</name>
    <name type="common">Polychaete worm</name>
    <dbReference type="NCBI Taxonomy" id="283909"/>
    <lineage>
        <taxon>Eukaryota</taxon>
        <taxon>Metazoa</taxon>
        <taxon>Spiralia</taxon>
        <taxon>Lophotrochozoa</taxon>
        <taxon>Annelida</taxon>
        <taxon>Polychaeta</taxon>
        <taxon>Sedentaria</taxon>
        <taxon>Scolecida</taxon>
        <taxon>Capitellidae</taxon>
        <taxon>Capitella</taxon>
    </lineage>
</organism>
<keyword evidence="17" id="KW-1185">Reference proteome</keyword>
<dbReference type="GO" id="GO:0000978">
    <property type="term" value="F:RNA polymerase II cis-regulatory region sequence-specific DNA binding"/>
    <property type="evidence" value="ECO:0007669"/>
    <property type="project" value="TreeGrafter"/>
</dbReference>
<reference evidence="15 17" key="2">
    <citation type="journal article" date="2013" name="Nature">
        <title>Insights into bilaterian evolution from three spiralian genomes.</title>
        <authorList>
            <person name="Simakov O."/>
            <person name="Marletaz F."/>
            <person name="Cho S.J."/>
            <person name="Edsinger-Gonzales E."/>
            <person name="Havlak P."/>
            <person name="Hellsten U."/>
            <person name="Kuo D.H."/>
            <person name="Larsson T."/>
            <person name="Lv J."/>
            <person name="Arendt D."/>
            <person name="Savage R."/>
            <person name="Osoegawa K."/>
            <person name="de Jong P."/>
            <person name="Grimwood J."/>
            <person name="Chapman J.A."/>
            <person name="Shapiro H."/>
            <person name="Aerts A."/>
            <person name="Otillar R.P."/>
            <person name="Terry A.Y."/>
            <person name="Boore J.L."/>
            <person name="Grigoriev I.V."/>
            <person name="Lindberg D.R."/>
            <person name="Seaver E.C."/>
            <person name="Weisblat D.A."/>
            <person name="Putnam N.H."/>
            <person name="Rokhsar D.S."/>
        </authorList>
    </citation>
    <scope>NUCLEOTIDE SEQUENCE</scope>
    <source>
        <strain evidence="15 17">I ESC-2004</strain>
    </source>
</reference>
<evidence type="ECO:0000256" key="10">
    <source>
        <dbReference type="ARBA" id="ARBA00023242"/>
    </source>
</evidence>
<evidence type="ECO:0000256" key="1">
    <source>
        <dbReference type="ARBA" id="ARBA00004123"/>
    </source>
</evidence>
<dbReference type="InterPro" id="IPR001728">
    <property type="entry name" value="ThyrH_rcpt"/>
</dbReference>
<dbReference type="PANTHER" id="PTHR45805:SF2">
    <property type="entry name" value="NUCLEAR HORMONE RECEPTOR HR3-RELATED"/>
    <property type="match status" value="1"/>
</dbReference>